<sequence length="44" mass="5164">MCGGCIDERADQRVIVITVHPQMLFRLVESDDALRWRDDDHTLH</sequence>
<reference evidence="1 2" key="1">
    <citation type="submission" date="2019-09" db="EMBL/GenBank/DDBJ databases">
        <authorList>
            <person name="Dittami M. S."/>
        </authorList>
    </citation>
    <scope>NUCLEOTIDE SEQUENCE [LARGE SCALE GENOMIC DNA]</scope>
    <source>
        <strain evidence="1">SPHINGO391</strain>
    </source>
</reference>
<evidence type="ECO:0000313" key="1">
    <source>
        <dbReference type="EMBL" id="VVT20349.1"/>
    </source>
</evidence>
<dbReference type="EMBL" id="CABVLI010000042">
    <property type="protein sequence ID" value="VVT20349.1"/>
    <property type="molecule type" value="Genomic_DNA"/>
</dbReference>
<proteinExistence type="predicted"/>
<dbReference type="AlphaFoldDB" id="A0A5E7ZMJ4"/>
<accession>A0A5E7ZMJ4</accession>
<dbReference type="Proteomes" id="UP000326857">
    <property type="component" value="Unassembled WGS sequence"/>
</dbReference>
<organism evidence="1 2">
    <name type="scientific">Sphingomonas aurantiaca</name>
    <dbReference type="NCBI Taxonomy" id="185949"/>
    <lineage>
        <taxon>Bacteria</taxon>
        <taxon>Pseudomonadati</taxon>
        <taxon>Pseudomonadota</taxon>
        <taxon>Alphaproteobacteria</taxon>
        <taxon>Sphingomonadales</taxon>
        <taxon>Sphingomonadaceae</taxon>
        <taxon>Sphingomonas</taxon>
    </lineage>
</organism>
<protein>
    <submittedName>
        <fullName evidence="1">Uncharacterized protein</fullName>
    </submittedName>
</protein>
<name>A0A5E7ZMJ4_9SPHN</name>
<gene>
    <name evidence="1" type="ORF">SPHINGO391_470057</name>
</gene>
<evidence type="ECO:0000313" key="2">
    <source>
        <dbReference type="Proteomes" id="UP000326857"/>
    </source>
</evidence>